<evidence type="ECO:0000313" key="1">
    <source>
        <dbReference type="EMBL" id="CAB4177493.1"/>
    </source>
</evidence>
<name>A0A6J5PZV0_9CAUD</name>
<dbReference type="EMBL" id="LR796952">
    <property type="protein sequence ID" value="CAB4177493.1"/>
    <property type="molecule type" value="Genomic_DNA"/>
</dbReference>
<reference evidence="1" key="1">
    <citation type="submission" date="2020-05" db="EMBL/GenBank/DDBJ databases">
        <authorList>
            <person name="Chiriac C."/>
            <person name="Salcher M."/>
            <person name="Ghai R."/>
            <person name="Kavagutti S V."/>
        </authorList>
    </citation>
    <scope>NUCLEOTIDE SEQUENCE</scope>
</reference>
<feature type="non-terminal residue" evidence="1">
    <location>
        <position position="34"/>
    </location>
</feature>
<accession>A0A6J5PZV0</accession>
<sequence>MATSQQLAAFNYSVPGPLAWNPVRSASFTAVAGN</sequence>
<gene>
    <name evidence="1" type="ORF">UFOVP1014_1</name>
</gene>
<organism evidence="1">
    <name type="scientific">uncultured Caudovirales phage</name>
    <dbReference type="NCBI Taxonomy" id="2100421"/>
    <lineage>
        <taxon>Viruses</taxon>
        <taxon>Duplodnaviria</taxon>
        <taxon>Heunggongvirae</taxon>
        <taxon>Uroviricota</taxon>
        <taxon>Caudoviricetes</taxon>
        <taxon>Peduoviridae</taxon>
        <taxon>Maltschvirus</taxon>
        <taxon>Maltschvirus maltsch</taxon>
    </lineage>
</organism>
<protein>
    <submittedName>
        <fullName evidence="1">Uncharacterized protein</fullName>
    </submittedName>
</protein>
<proteinExistence type="predicted"/>